<dbReference type="PROSITE" id="PS51212">
    <property type="entry name" value="WSC"/>
    <property type="match status" value="1"/>
</dbReference>
<dbReference type="AlphaFoldDB" id="A0AAV9X3U8"/>
<keyword evidence="5" id="KW-1185">Reference proteome</keyword>
<dbReference type="Pfam" id="PF01822">
    <property type="entry name" value="WSC"/>
    <property type="match status" value="1"/>
</dbReference>
<feature type="region of interest" description="Disordered" evidence="1">
    <location>
        <begin position="146"/>
        <end position="175"/>
    </location>
</feature>
<dbReference type="EMBL" id="JAVHJO010000011">
    <property type="protein sequence ID" value="KAK6533691.1"/>
    <property type="molecule type" value="Genomic_DNA"/>
</dbReference>
<keyword evidence="2" id="KW-1133">Transmembrane helix</keyword>
<reference evidence="4 5" key="1">
    <citation type="submission" date="2019-10" db="EMBL/GenBank/DDBJ databases">
        <authorList>
            <person name="Palmer J.M."/>
        </authorList>
    </citation>
    <scope>NUCLEOTIDE SEQUENCE [LARGE SCALE GENOMIC DNA]</scope>
    <source>
        <strain evidence="4 5">TWF694</strain>
    </source>
</reference>
<protein>
    <recommendedName>
        <fullName evidence="3">WSC domain-containing protein</fullName>
    </recommendedName>
</protein>
<proteinExistence type="predicted"/>
<evidence type="ECO:0000256" key="1">
    <source>
        <dbReference type="SAM" id="MobiDB-lite"/>
    </source>
</evidence>
<keyword evidence="2" id="KW-0472">Membrane</keyword>
<feature type="region of interest" description="Disordered" evidence="1">
    <location>
        <begin position="247"/>
        <end position="294"/>
    </location>
</feature>
<evidence type="ECO:0000313" key="4">
    <source>
        <dbReference type="EMBL" id="KAK6533691.1"/>
    </source>
</evidence>
<name>A0AAV9X3U8_9PEZI</name>
<evidence type="ECO:0000259" key="3">
    <source>
        <dbReference type="PROSITE" id="PS51212"/>
    </source>
</evidence>
<gene>
    <name evidence="4" type="ORF">TWF694_002623</name>
</gene>
<keyword evidence="2" id="KW-0812">Transmembrane</keyword>
<feature type="domain" description="WSC" evidence="3">
    <location>
        <begin position="53"/>
        <end position="141"/>
    </location>
</feature>
<sequence length="357" mass="38865">MPTSPTSRSDSVWRPTTSITRHRRIARPMGLRRAAWLPLLVGSVLLTDVVSANIDLIYCSKQNTAGDYPVFNSIYQSDGKCHDHCVADYAFAIVLWQNCWCSNYAPTDTQPLGDCTDACPGFPNDTCGNRKENYYNYIELDRLPSSQTNLPSSTSPPPSAQTATNPPTTNKPGTPIVSVVTILGTQSTVTITPTSTGNGADSFPVNAEKSNDFFSDAGRVAGVFVAIGALVIAIIALVFFLRKRRNDRRKSVDSSNHPEMGMSGPGSPTMGTTGSSSPNTRPRSTSTLGFVGGLNDKTPAITTTGFTETERVTDQRLDPNQIWMRFDNDNGSRVSLRSLQDNQDYSRRVLKLANPDR</sequence>
<organism evidence="4 5">
    <name type="scientific">Orbilia ellipsospora</name>
    <dbReference type="NCBI Taxonomy" id="2528407"/>
    <lineage>
        <taxon>Eukaryota</taxon>
        <taxon>Fungi</taxon>
        <taxon>Dikarya</taxon>
        <taxon>Ascomycota</taxon>
        <taxon>Pezizomycotina</taxon>
        <taxon>Orbiliomycetes</taxon>
        <taxon>Orbiliales</taxon>
        <taxon>Orbiliaceae</taxon>
        <taxon>Orbilia</taxon>
    </lineage>
</organism>
<evidence type="ECO:0000313" key="5">
    <source>
        <dbReference type="Proteomes" id="UP001365542"/>
    </source>
</evidence>
<feature type="transmembrane region" description="Helical" evidence="2">
    <location>
        <begin position="220"/>
        <end position="241"/>
    </location>
</feature>
<dbReference type="Proteomes" id="UP001365542">
    <property type="component" value="Unassembled WGS sequence"/>
</dbReference>
<accession>A0AAV9X3U8</accession>
<comment type="caution">
    <text evidence="4">The sequence shown here is derived from an EMBL/GenBank/DDBJ whole genome shotgun (WGS) entry which is preliminary data.</text>
</comment>
<dbReference type="InterPro" id="IPR002889">
    <property type="entry name" value="WSC_carb-bd"/>
</dbReference>
<evidence type="ECO:0000256" key="2">
    <source>
        <dbReference type="SAM" id="Phobius"/>
    </source>
</evidence>
<feature type="compositionally biased region" description="Low complexity" evidence="1">
    <location>
        <begin position="260"/>
        <end position="287"/>
    </location>
</feature>